<protein>
    <recommendedName>
        <fullName evidence="3">DUF1572 domain-containing protein</fullName>
    </recommendedName>
</protein>
<dbReference type="Gene3D" id="1.20.120.450">
    <property type="entry name" value="dinb family like domain"/>
    <property type="match status" value="1"/>
</dbReference>
<dbReference type="InterPro" id="IPR011466">
    <property type="entry name" value="DUF1572"/>
</dbReference>
<dbReference type="AlphaFoldDB" id="A0A291QVP2"/>
<dbReference type="InterPro" id="IPR034660">
    <property type="entry name" value="DinB/YfiT-like"/>
</dbReference>
<proteinExistence type="predicted"/>
<sequence>MDAKIYVDSMCRRMAAQKVLAEKTIAQLSDEQLLWQPGAGSNSIFILMKHIAGNMVSRFTDFLDTDGEKTWRNRDEEFSSKDFQGRKQLLEVWDRAWQCFFNTLHDLEDKDFSRTVFVKQEAHTAIDAINRQVVHYADHVGQIVYIGKMLQKEQWQSLSIPRKV</sequence>
<gene>
    <name evidence="1" type="ORF">COR50_13510</name>
</gene>
<evidence type="ECO:0000313" key="2">
    <source>
        <dbReference type="Proteomes" id="UP000220133"/>
    </source>
</evidence>
<dbReference type="SUPFAM" id="SSF109854">
    <property type="entry name" value="DinB/YfiT-like putative metalloenzymes"/>
    <property type="match status" value="1"/>
</dbReference>
<name>A0A291QVP2_9BACT</name>
<evidence type="ECO:0008006" key="3">
    <source>
        <dbReference type="Google" id="ProtNLM"/>
    </source>
</evidence>
<evidence type="ECO:0000313" key="1">
    <source>
        <dbReference type="EMBL" id="ATL48099.1"/>
    </source>
</evidence>
<dbReference type="OrthoDB" id="68731at2"/>
<keyword evidence="2" id="KW-1185">Reference proteome</keyword>
<reference evidence="1 2" key="1">
    <citation type="submission" date="2017-10" db="EMBL/GenBank/DDBJ databases">
        <title>Paenichitinophaga pekingensis gen. nov., sp. nov., isolated from activated sludge.</title>
        <authorList>
            <person name="Jin D."/>
            <person name="Kong X."/>
            <person name="Deng Y."/>
            <person name="Bai Z."/>
        </authorList>
    </citation>
    <scope>NUCLEOTIDE SEQUENCE [LARGE SCALE GENOMIC DNA]</scope>
    <source>
        <strain evidence="1 2">13</strain>
    </source>
</reference>
<accession>A0A291QVP2</accession>
<dbReference type="Pfam" id="PF07609">
    <property type="entry name" value="DUF1572"/>
    <property type="match status" value="1"/>
</dbReference>
<organism evidence="1 2">
    <name type="scientific">Chitinophaga caeni</name>
    <dbReference type="NCBI Taxonomy" id="2029983"/>
    <lineage>
        <taxon>Bacteria</taxon>
        <taxon>Pseudomonadati</taxon>
        <taxon>Bacteroidota</taxon>
        <taxon>Chitinophagia</taxon>
        <taxon>Chitinophagales</taxon>
        <taxon>Chitinophagaceae</taxon>
        <taxon>Chitinophaga</taxon>
    </lineage>
</organism>
<dbReference type="KEGG" id="cbae:COR50_13510"/>
<dbReference type="Proteomes" id="UP000220133">
    <property type="component" value="Chromosome"/>
</dbReference>
<dbReference type="EMBL" id="CP023777">
    <property type="protein sequence ID" value="ATL48099.1"/>
    <property type="molecule type" value="Genomic_DNA"/>
</dbReference>